<evidence type="ECO:0000256" key="1">
    <source>
        <dbReference type="SAM" id="MobiDB-lite"/>
    </source>
</evidence>
<dbReference type="SUPFAM" id="SSF56436">
    <property type="entry name" value="C-type lectin-like"/>
    <property type="match status" value="1"/>
</dbReference>
<feature type="region of interest" description="Disordered" evidence="1">
    <location>
        <begin position="73"/>
        <end position="156"/>
    </location>
</feature>
<name>A0AAE1PUT5_9EUCA</name>
<evidence type="ECO:0000259" key="2">
    <source>
        <dbReference type="PROSITE" id="PS50041"/>
    </source>
</evidence>
<gene>
    <name evidence="3" type="ORF">Pmani_014999</name>
</gene>
<dbReference type="Proteomes" id="UP001292094">
    <property type="component" value="Unassembled WGS sequence"/>
</dbReference>
<organism evidence="3 4">
    <name type="scientific">Petrolisthes manimaculis</name>
    <dbReference type="NCBI Taxonomy" id="1843537"/>
    <lineage>
        <taxon>Eukaryota</taxon>
        <taxon>Metazoa</taxon>
        <taxon>Ecdysozoa</taxon>
        <taxon>Arthropoda</taxon>
        <taxon>Crustacea</taxon>
        <taxon>Multicrustacea</taxon>
        <taxon>Malacostraca</taxon>
        <taxon>Eumalacostraca</taxon>
        <taxon>Eucarida</taxon>
        <taxon>Decapoda</taxon>
        <taxon>Pleocyemata</taxon>
        <taxon>Anomura</taxon>
        <taxon>Galatheoidea</taxon>
        <taxon>Porcellanidae</taxon>
        <taxon>Petrolisthes</taxon>
    </lineage>
</organism>
<dbReference type="InterPro" id="IPR016186">
    <property type="entry name" value="C-type_lectin-like/link_sf"/>
</dbReference>
<feature type="compositionally biased region" description="Acidic residues" evidence="1">
    <location>
        <begin position="139"/>
        <end position="150"/>
    </location>
</feature>
<sequence length="156" mass="18979">MESWREGVYWFPGWSEEGAYNAQPSDDGLADEDCIELRRSFRLATKGSRTTTRLFWNDRNCHARNYFICQRSQHGVKRKRRKRGRKRRGGEGGRRDKGGKEEERKEEEETKERKEEEEMEDRKEEERKDEEETKKRKEDEEERKEEEEETRDGRGR</sequence>
<dbReference type="EMBL" id="JAWZYT010001277">
    <property type="protein sequence ID" value="KAK4313662.1"/>
    <property type="molecule type" value="Genomic_DNA"/>
</dbReference>
<comment type="caution">
    <text evidence="3">The sequence shown here is derived from an EMBL/GenBank/DDBJ whole genome shotgun (WGS) entry which is preliminary data.</text>
</comment>
<protein>
    <recommendedName>
        <fullName evidence="2">C-type lectin domain-containing protein</fullName>
    </recommendedName>
</protein>
<feature type="compositionally biased region" description="Basic residues" evidence="1">
    <location>
        <begin position="74"/>
        <end position="88"/>
    </location>
</feature>
<dbReference type="AlphaFoldDB" id="A0AAE1PUT5"/>
<evidence type="ECO:0000313" key="3">
    <source>
        <dbReference type="EMBL" id="KAK4313662.1"/>
    </source>
</evidence>
<dbReference type="PROSITE" id="PS50041">
    <property type="entry name" value="C_TYPE_LECTIN_2"/>
    <property type="match status" value="1"/>
</dbReference>
<evidence type="ECO:0000313" key="4">
    <source>
        <dbReference type="Proteomes" id="UP001292094"/>
    </source>
</evidence>
<feature type="domain" description="C-type lectin" evidence="2">
    <location>
        <begin position="4"/>
        <end position="70"/>
    </location>
</feature>
<dbReference type="InterPro" id="IPR016187">
    <property type="entry name" value="CTDL_fold"/>
</dbReference>
<proteinExistence type="predicted"/>
<feature type="compositionally biased region" description="Basic and acidic residues" evidence="1">
    <location>
        <begin position="89"/>
        <end position="138"/>
    </location>
</feature>
<dbReference type="InterPro" id="IPR001304">
    <property type="entry name" value="C-type_lectin-like"/>
</dbReference>
<accession>A0AAE1PUT5</accession>
<dbReference type="Gene3D" id="3.10.100.10">
    <property type="entry name" value="Mannose-Binding Protein A, subunit A"/>
    <property type="match status" value="1"/>
</dbReference>
<reference evidence="3" key="1">
    <citation type="submission" date="2023-11" db="EMBL/GenBank/DDBJ databases">
        <title>Genome assemblies of two species of porcelain crab, Petrolisthes cinctipes and Petrolisthes manimaculis (Anomura: Porcellanidae).</title>
        <authorList>
            <person name="Angst P."/>
        </authorList>
    </citation>
    <scope>NUCLEOTIDE SEQUENCE</scope>
    <source>
        <strain evidence="3">PB745_02</strain>
        <tissue evidence="3">Gill</tissue>
    </source>
</reference>
<keyword evidence="4" id="KW-1185">Reference proteome</keyword>